<dbReference type="PRINTS" id="PR00463">
    <property type="entry name" value="EP450I"/>
</dbReference>
<feature type="non-terminal residue" evidence="13">
    <location>
        <position position="1"/>
    </location>
</feature>
<name>A0AAF0Q560_SOLVR</name>
<gene>
    <name evidence="13" type="ORF">MTR67_010441</name>
</gene>
<dbReference type="CDD" id="cd20653">
    <property type="entry name" value="CYP81"/>
    <property type="match status" value="1"/>
</dbReference>
<evidence type="ECO:0000256" key="7">
    <source>
        <dbReference type="ARBA" id="ARBA00023002"/>
    </source>
</evidence>
<keyword evidence="5 11" id="KW-0479">Metal-binding</keyword>
<dbReference type="GO" id="GO:0020037">
    <property type="term" value="F:heme binding"/>
    <property type="evidence" value="ECO:0007669"/>
    <property type="project" value="InterPro"/>
</dbReference>
<protein>
    <recommendedName>
        <fullName evidence="15">Cytochrome P450</fullName>
    </recommendedName>
</protein>
<keyword evidence="6" id="KW-1133">Transmembrane helix</keyword>
<evidence type="ECO:0000256" key="11">
    <source>
        <dbReference type="PIRSR" id="PIRSR602401-1"/>
    </source>
</evidence>
<reference evidence="13" key="1">
    <citation type="submission" date="2023-08" db="EMBL/GenBank/DDBJ databases">
        <title>A de novo genome assembly of Solanum verrucosum Schlechtendal, a Mexican diploid species geographically isolated from the other diploid A-genome species in potato relatives.</title>
        <authorList>
            <person name="Hosaka K."/>
        </authorList>
    </citation>
    <scope>NUCLEOTIDE SEQUENCE</scope>
    <source>
        <tissue evidence="13">Young leaves</tissue>
    </source>
</reference>
<dbReference type="GO" id="GO:0016020">
    <property type="term" value="C:membrane"/>
    <property type="evidence" value="ECO:0007669"/>
    <property type="project" value="UniProtKB-SubCell"/>
</dbReference>
<keyword evidence="8 11" id="KW-0408">Iron</keyword>
<dbReference type="PANTHER" id="PTHR47947">
    <property type="entry name" value="CYTOCHROME P450 82C3-RELATED"/>
    <property type="match status" value="1"/>
</dbReference>
<keyword evidence="10" id="KW-0472">Membrane</keyword>
<dbReference type="InterPro" id="IPR050651">
    <property type="entry name" value="Plant_Cytochrome_P450_Monoox"/>
</dbReference>
<evidence type="ECO:0000256" key="3">
    <source>
        <dbReference type="ARBA" id="ARBA00022617"/>
    </source>
</evidence>
<dbReference type="InterPro" id="IPR002401">
    <property type="entry name" value="Cyt_P450_E_grp-I"/>
</dbReference>
<keyword evidence="4" id="KW-0812">Transmembrane</keyword>
<organism evidence="13 14">
    <name type="scientific">Solanum verrucosum</name>
    <dbReference type="NCBI Taxonomy" id="315347"/>
    <lineage>
        <taxon>Eukaryota</taxon>
        <taxon>Viridiplantae</taxon>
        <taxon>Streptophyta</taxon>
        <taxon>Embryophyta</taxon>
        <taxon>Tracheophyta</taxon>
        <taxon>Spermatophyta</taxon>
        <taxon>Magnoliopsida</taxon>
        <taxon>eudicotyledons</taxon>
        <taxon>Gunneridae</taxon>
        <taxon>Pentapetalae</taxon>
        <taxon>asterids</taxon>
        <taxon>lamiids</taxon>
        <taxon>Solanales</taxon>
        <taxon>Solanaceae</taxon>
        <taxon>Solanoideae</taxon>
        <taxon>Solaneae</taxon>
        <taxon>Solanum</taxon>
    </lineage>
</organism>
<dbReference type="Gene3D" id="1.10.630.10">
    <property type="entry name" value="Cytochrome P450"/>
    <property type="match status" value="3"/>
</dbReference>
<keyword evidence="14" id="KW-1185">Reference proteome</keyword>
<dbReference type="PROSITE" id="PS00086">
    <property type="entry name" value="CYTOCHROME_P450"/>
    <property type="match status" value="1"/>
</dbReference>
<comment type="similarity">
    <text evidence="12">Belongs to the cytochrome P450 family.</text>
</comment>
<keyword evidence="7 12" id="KW-0560">Oxidoreductase</keyword>
<keyword evidence="3 11" id="KW-0349">Heme</keyword>
<sequence length="654" mass="74542">HLNLLKPPLYRTLAKLSTKYGPAFSLQLGTRLVVAVSSASAAEECFTKNDIVFANRPRLTISKYIGYNYTTVGDSPYGDHWRNLRRLCALEIFSNNRLNNFQPIRQHEINNLVHRVFHNSGDNFGTPVDLKSKLFQMSYNIIMRMRTLANLSTKYGPVFSLQLGTRFVVVVSSSSTVEECFTINDVVFANRPCLMIGKYIGYNYTTVAGSPYGGHWRNLRRICGLEILSTNCLNNFQPIRQHEIKLLVHRVFHNSGDSPFELKSKLFQMSYNIIMRMVAGKRYYGEEVDSEEANHFRKLMEEVNSYGGASNPADFMPAIFLLFFKSTENKLAKLGKKMDALLQEPEYYTDQIIKGIVLKYNSQFPVVSYFSCITSPTPLDQTPLHFPQWGLEFLIRVPHCTRVLDKKFKTLPWEIERLTTGEDPGPEWGWRNCRAGVGFTLRYQHTLQEVMLNAGTDTSSVTTEWAMSLLLNHPEVLEKARTEIDNHVGKDRLVDEADLPKLKYLQSIISETLRLFPAAPMLLPHEPSEDCKVAGFHIPRGTMLLVNAWAIHRDPLLWEDPDSFKPERFEGVEVESWKLLPFGMGRRACPGSGLAQRVVGLALGTLLQCFEWKRVSDERVDLTEGKGLTMLKAEPLMARCKAREIVHKLLSEIS</sequence>
<evidence type="ECO:0000256" key="2">
    <source>
        <dbReference type="ARBA" id="ARBA00004370"/>
    </source>
</evidence>
<evidence type="ECO:0000256" key="8">
    <source>
        <dbReference type="ARBA" id="ARBA00023004"/>
    </source>
</evidence>
<dbReference type="PANTHER" id="PTHR47947:SF26">
    <property type="entry name" value="CYTOCHROME P450"/>
    <property type="match status" value="1"/>
</dbReference>
<dbReference type="InterPro" id="IPR017972">
    <property type="entry name" value="Cyt_P450_CS"/>
</dbReference>
<dbReference type="InterPro" id="IPR001128">
    <property type="entry name" value="Cyt_P450"/>
</dbReference>
<dbReference type="GO" id="GO:0005506">
    <property type="term" value="F:iron ion binding"/>
    <property type="evidence" value="ECO:0007669"/>
    <property type="project" value="InterPro"/>
</dbReference>
<evidence type="ECO:0000256" key="6">
    <source>
        <dbReference type="ARBA" id="ARBA00022989"/>
    </source>
</evidence>
<dbReference type="EMBL" id="CP133613">
    <property type="protein sequence ID" value="WMV17056.1"/>
    <property type="molecule type" value="Genomic_DNA"/>
</dbReference>
<dbReference type="FunFam" id="1.10.630.10:FF:000257">
    <property type="entry name" value="Os02g0503850 protein"/>
    <property type="match status" value="1"/>
</dbReference>
<dbReference type="GO" id="GO:0016705">
    <property type="term" value="F:oxidoreductase activity, acting on paired donors, with incorporation or reduction of molecular oxygen"/>
    <property type="evidence" value="ECO:0007669"/>
    <property type="project" value="InterPro"/>
</dbReference>
<dbReference type="SUPFAM" id="SSF48264">
    <property type="entry name" value="Cytochrome P450"/>
    <property type="match status" value="2"/>
</dbReference>
<keyword evidence="9 12" id="KW-0503">Monooxygenase</keyword>
<dbReference type="InterPro" id="IPR036396">
    <property type="entry name" value="Cyt_P450_sf"/>
</dbReference>
<evidence type="ECO:0000256" key="4">
    <source>
        <dbReference type="ARBA" id="ARBA00022692"/>
    </source>
</evidence>
<evidence type="ECO:0000313" key="14">
    <source>
        <dbReference type="Proteomes" id="UP001234989"/>
    </source>
</evidence>
<feature type="binding site" description="axial binding residue" evidence="11">
    <location>
        <position position="589"/>
    </location>
    <ligand>
        <name>heme</name>
        <dbReference type="ChEBI" id="CHEBI:30413"/>
    </ligand>
    <ligandPart>
        <name>Fe</name>
        <dbReference type="ChEBI" id="CHEBI:18248"/>
    </ligandPart>
</feature>
<dbReference type="GO" id="GO:0004497">
    <property type="term" value="F:monooxygenase activity"/>
    <property type="evidence" value="ECO:0007669"/>
    <property type="project" value="UniProtKB-KW"/>
</dbReference>
<evidence type="ECO:0000313" key="13">
    <source>
        <dbReference type="EMBL" id="WMV17056.1"/>
    </source>
</evidence>
<dbReference type="PRINTS" id="PR00385">
    <property type="entry name" value="P450"/>
</dbReference>
<comment type="subcellular location">
    <subcellularLocation>
        <location evidence="2">Membrane</location>
    </subcellularLocation>
</comment>
<evidence type="ECO:0008006" key="15">
    <source>
        <dbReference type="Google" id="ProtNLM"/>
    </source>
</evidence>
<accession>A0AAF0Q560</accession>
<evidence type="ECO:0000256" key="12">
    <source>
        <dbReference type="RuleBase" id="RU000461"/>
    </source>
</evidence>
<dbReference type="Proteomes" id="UP001234989">
    <property type="component" value="Chromosome 2"/>
</dbReference>
<evidence type="ECO:0000256" key="10">
    <source>
        <dbReference type="ARBA" id="ARBA00023136"/>
    </source>
</evidence>
<proteinExistence type="inferred from homology"/>
<dbReference type="AlphaFoldDB" id="A0AAF0Q560"/>
<evidence type="ECO:0000256" key="5">
    <source>
        <dbReference type="ARBA" id="ARBA00022723"/>
    </source>
</evidence>
<comment type="cofactor">
    <cofactor evidence="1 11">
        <name>heme</name>
        <dbReference type="ChEBI" id="CHEBI:30413"/>
    </cofactor>
</comment>
<evidence type="ECO:0000256" key="1">
    <source>
        <dbReference type="ARBA" id="ARBA00001971"/>
    </source>
</evidence>
<evidence type="ECO:0000256" key="9">
    <source>
        <dbReference type="ARBA" id="ARBA00023033"/>
    </source>
</evidence>
<dbReference type="Pfam" id="PF00067">
    <property type="entry name" value="p450"/>
    <property type="match status" value="3"/>
</dbReference>